<dbReference type="InterPro" id="IPR046839">
    <property type="entry name" value="ABC_toxin_N"/>
</dbReference>
<comment type="caution">
    <text evidence="3">The sequence shown here is derived from an EMBL/GenBank/DDBJ whole genome shotgun (WGS) entry which is preliminary data.</text>
</comment>
<sequence>LYVQRHFLGLEGEQTLTEADAKEWKWRKLYRVWEANRKVFLYPENWIHPELYKDRSELFKTLEKELQQNEIGLKHVETALAGFVSNLAELSSLEIAGLYLDGTYTNIDRYANSSKWFPSLSSTSVLYIFARTRSEPHRYYYRTVSGSSCEGFGRTWSPWKIVDVQIQSEQIIPTVYRNRLFLFWPVFDEKQEENTTVTPSVVHRRWEIKMEYSELRESGWSQPRRSKSAYITEYAYPRSSYCLRPTLSDDRLTIGCNFFLSPSQFDLKVAFDLFEPDGSL</sequence>
<dbReference type="Pfam" id="PF18413">
    <property type="entry name" value="Neuraminidase"/>
    <property type="match status" value="1"/>
</dbReference>
<accession>X1HH68</accession>
<proteinExistence type="predicted"/>
<feature type="domain" description="Neuraminidase-like" evidence="1">
    <location>
        <begin position="122"/>
        <end position="229"/>
    </location>
</feature>
<dbReference type="AlphaFoldDB" id="X1HH68"/>
<evidence type="ECO:0000259" key="1">
    <source>
        <dbReference type="Pfam" id="PF18413"/>
    </source>
</evidence>
<dbReference type="EMBL" id="BARU01022404">
    <property type="protein sequence ID" value="GAH56410.1"/>
    <property type="molecule type" value="Genomic_DNA"/>
</dbReference>
<organism evidence="3">
    <name type="scientific">marine sediment metagenome</name>
    <dbReference type="NCBI Taxonomy" id="412755"/>
    <lineage>
        <taxon>unclassified sequences</taxon>
        <taxon>metagenomes</taxon>
        <taxon>ecological metagenomes</taxon>
    </lineage>
</organism>
<dbReference type="Pfam" id="PF20220">
    <property type="entry name" value="ABC_toxin_N"/>
    <property type="match status" value="1"/>
</dbReference>
<gene>
    <name evidence="3" type="ORF">S03H2_36499</name>
</gene>
<name>X1HH68_9ZZZZ</name>
<reference evidence="3" key="1">
    <citation type="journal article" date="2014" name="Front. Microbiol.">
        <title>High frequency of phylogenetically diverse reductive dehalogenase-homologous genes in deep subseafloor sedimentary metagenomes.</title>
        <authorList>
            <person name="Kawai M."/>
            <person name="Futagami T."/>
            <person name="Toyoda A."/>
            <person name="Takaki Y."/>
            <person name="Nishi S."/>
            <person name="Hori S."/>
            <person name="Arai W."/>
            <person name="Tsubouchi T."/>
            <person name="Morono Y."/>
            <person name="Uchiyama I."/>
            <person name="Ito T."/>
            <person name="Fujiyama A."/>
            <person name="Inagaki F."/>
            <person name="Takami H."/>
        </authorList>
    </citation>
    <scope>NUCLEOTIDE SEQUENCE</scope>
    <source>
        <strain evidence="3">Expedition CK06-06</strain>
    </source>
</reference>
<protein>
    <submittedName>
        <fullName evidence="3">Uncharacterized protein</fullName>
    </submittedName>
</protein>
<feature type="domain" description="ABC toxin N-terminal" evidence="2">
    <location>
        <begin position="1"/>
        <end position="63"/>
    </location>
</feature>
<evidence type="ECO:0000259" key="2">
    <source>
        <dbReference type="Pfam" id="PF20220"/>
    </source>
</evidence>
<evidence type="ECO:0000313" key="3">
    <source>
        <dbReference type="EMBL" id="GAH56410.1"/>
    </source>
</evidence>
<feature type="non-terminal residue" evidence="3">
    <location>
        <position position="280"/>
    </location>
</feature>
<feature type="non-terminal residue" evidence="3">
    <location>
        <position position="1"/>
    </location>
</feature>
<dbReference type="InterPro" id="IPR041079">
    <property type="entry name" value="Neuraminidase-like"/>
</dbReference>